<dbReference type="EMBL" id="FUWO01000009">
    <property type="protein sequence ID" value="SJZ57067.1"/>
    <property type="molecule type" value="Genomic_DNA"/>
</dbReference>
<dbReference type="OrthoDB" id="9808735at2"/>
<dbReference type="SMART" id="SM00450">
    <property type="entry name" value="RHOD"/>
    <property type="match status" value="1"/>
</dbReference>
<sequence>MEILKFILALIVLGLVIYGGYLLYLWWIARNSAQMIEATELEALRAGAQIVDVRETPEFEARHILGARNIPMSQFKQRQAEVRRDKPVYLYDEDGNLAPRCARILKKNGHDNVFILKNGFSTWGGKVKSRK</sequence>
<dbReference type="InterPro" id="IPR001763">
    <property type="entry name" value="Rhodanese-like_dom"/>
</dbReference>
<keyword evidence="3" id="KW-0808">Transferase</keyword>
<accession>A0A1T4LR00</accession>
<dbReference type="STRING" id="1121925.SAMN02746011_01163"/>
<keyword evidence="1" id="KW-1133">Transmembrane helix</keyword>
<feature type="transmembrane region" description="Helical" evidence="1">
    <location>
        <begin position="6"/>
        <end position="27"/>
    </location>
</feature>
<dbReference type="PANTHER" id="PTHR43031:SF18">
    <property type="entry name" value="RHODANESE-RELATED SULFURTRANSFERASES"/>
    <property type="match status" value="1"/>
</dbReference>
<dbReference type="SUPFAM" id="SSF52821">
    <property type="entry name" value="Rhodanese/Cell cycle control phosphatase"/>
    <property type="match status" value="1"/>
</dbReference>
<dbReference type="Pfam" id="PF00581">
    <property type="entry name" value="Rhodanese"/>
    <property type="match status" value="1"/>
</dbReference>
<dbReference type="AlphaFoldDB" id="A0A1T4LR00"/>
<dbReference type="InterPro" id="IPR050229">
    <property type="entry name" value="GlpE_sulfurtransferase"/>
</dbReference>
<gene>
    <name evidence="3" type="ORF">SAMN02746011_01163</name>
</gene>
<keyword evidence="1" id="KW-0812">Transmembrane</keyword>
<dbReference type="Proteomes" id="UP000189941">
    <property type="component" value="Unassembled WGS sequence"/>
</dbReference>
<evidence type="ECO:0000259" key="2">
    <source>
        <dbReference type="PROSITE" id="PS50206"/>
    </source>
</evidence>
<name>A0A1T4LR00_9LACT</name>
<evidence type="ECO:0000256" key="1">
    <source>
        <dbReference type="SAM" id="Phobius"/>
    </source>
</evidence>
<evidence type="ECO:0000313" key="3">
    <source>
        <dbReference type="EMBL" id="SJZ57067.1"/>
    </source>
</evidence>
<keyword evidence="1" id="KW-0472">Membrane</keyword>
<dbReference type="Gene3D" id="3.40.250.10">
    <property type="entry name" value="Rhodanese-like domain"/>
    <property type="match status" value="1"/>
</dbReference>
<dbReference type="RefSeq" id="WP_078755913.1">
    <property type="nucleotide sequence ID" value="NZ_FUWO01000009.1"/>
</dbReference>
<organism evidence="3 4">
    <name type="scientific">Globicatella sulfidifaciens DSM 15739</name>
    <dbReference type="NCBI Taxonomy" id="1121925"/>
    <lineage>
        <taxon>Bacteria</taxon>
        <taxon>Bacillati</taxon>
        <taxon>Bacillota</taxon>
        <taxon>Bacilli</taxon>
        <taxon>Lactobacillales</taxon>
        <taxon>Aerococcaceae</taxon>
        <taxon>Globicatella</taxon>
    </lineage>
</organism>
<dbReference type="GO" id="GO:0016740">
    <property type="term" value="F:transferase activity"/>
    <property type="evidence" value="ECO:0007669"/>
    <property type="project" value="UniProtKB-KW"/>
</dbReference>
<reference evidence="4" key="1">
    <citation type="submission" date="2017-02" db="EMBL/GenBank/DDBJ databases">
        <authorList>
            <person name="Varghese N."/>
            <person name="Submissions S."/>
        </authorList>
    </citation>
    <scope>NUCLEOTIDE SEQUENCE [LARGE SCALE GENOMIC DNA]</scope>
    <source>
        <strain evidence="4">DSM 15739</strain>
    </source>
</reference>
<dbReference type="CDD" id="cd00158">
    <property type="entry name" value="RHOD"/>
    <property type="match status" value="1"/>
</dbReference>
<dbReference type="InterPro" id="IPR036873">
    <property type="entry name" value="Rhodanese-like_dom_sf"/>
</dbReference>
<keyword evidence="4" id="KW-1185">Reference proteome</keyword>
<evidence type="ECO:0000313" key="4">
    <source>
        <dbReference type="Proteomes" id="UP000189941"/>
    </source>
</evidence>
<dbReference type="PANTHER" id="PTHR43031">
    <property type="entry name" value="FAD-DEPENDENT OXIDOREDUCTASE"/>
    <property type="match status" value="1"/>
</dbReference>
<dbReference type="PROSITE" id="PS50206">
    <property type="entry name" value="RHODANESE_3"/>
    <property type="match status" value="1"/>
</dbReference>
<protein>
    <submittedName>
        <fullName evidence="3">Rhodanese-related sulfurtransferase</fullName>
    </submittedName>
</protein>
<feature type="domain" description="Rhodanese" evidence="2">
    <location>
        <begin position="44"/>
        <end position="128"/>
    </location>
</feature>
<proteinExistence type="predicted"/>